<gene>
    <name evidence="4" type="ORF">AXK60_14105</name>
    <name evidence="3" type="ORF">AXK61_19985</name>
</gene>
<dbReference type="OrthoDB" id="5242641at2"/>
<feature type="domain" description="UspA" evidence="2">
    <location>
        <begin position="2"/>
        <end position="134"/>
    </location>
</feature>
<evidence type="ECO:0000313" key="6">
    <source>
        <dbReference type="Proteomes" id="UP000070409"/>
    </source>
</evidence>
<dbReference type="Proteomes" id="UP000070409">
    <property type="component" value="Unassembled WGS sequence"/>
</dbReference>
<evidence type="ECO:0000313" key="5">
    <source>
        <dbReference type="Proteomes" id="UP000070258"/>
    </source>
</evidence>
<dbReference type="Gene3D" id="3.40.50.620">
    <property type="entry name" value="HUPs"/>
    <property type="match status" value="2"/>
</dbReference>
<dbReference type="SUPFAM" id="SSF52402">
    <property type="entry name" value="Adenine nucleotide alpha hydrolases-like"/>
    <property type="match status" value="2"/>
</dbReference>
<accession>A0A137ZXY7</accession>
<dbReference type="Proteomes" id="UP000070258">
    <property type="component" value="Unassembled WGS sequence"/>
</dbReference>
<proteinExistence type="inferred from homology"/>
<evidence type="ECO:0000313" key="3">
    <source>
        <dbReference type="EMBL" id="KXO98307.1"/>
    </source>
</evidence>
<dbReference type="InterPro" id="IPR014729">
    <property type="entry name" value="Rossmann-like_a/b/a_fold"/>
</dbReference>
<dbReference type="EMBL" id="LSRE01000013">
    <property type="protein sequence ID" value="KXO98307.1"/>
    <property type="molecule type" value="Genomic_DNA"/>
</dbReference>
<dbReference type="RefSeq" id="WP_068573516.1">
    <property type="nucleotide sequence ID" value="NZ_LSRE01000013.1"/>
</dbReference>
<feature type="domain" description="UspA" evidence="2">
    <location>
        <begin position="148"/>
        <end position="283"/>
    </location>
</feature>
<name>A0A137ZXY7_9ACTN</name>
<keyword evidence="6" id="KW-1185">Reference proteome</keyword>
<dbReference type="PANTHER" id="PTHR46268:SF6">
    <property type="entry name" value="UNIVERSAL STRESS PROTEIN UP12"/>
    <property type="match status" value="1"/>
</dbReference>
<sequence>MKIYVAYLATDGGRDAVALGVQLARTLGAELALGMVVPPDQTGSFVSGDLTSQVLTEQADAWLTQARTLVPDDVTTSTHVGVHDSIAGGIIAEAERIGAAIVVTGATGGGLLGKHSLGPVVNDLIHSAPMAVALAPRGQRHSKAERVRSVTCAVGTRPGAAELLDAAIAGAERAGVPLRLVSLIAVDLMPGPQQSDDGKLDEARRHSLAVLDEARAKLSGSVEVTSAVVLGDTVEDAVNSLDWHPGDVILVGSSRLAAPRRLFLGSTAAKMLRVLDVPMVVVPRAGIS</sequence>
<dbReference type="InterPro" id="IPR006016">
    <property type="entry name" value="UspA"/>
</dbReference>
<comment type="caution">
    <text evidence="4">The sequence shown here is derived from an EMBL/GenBank/DDBJ whole genome shotgun (WGS) entry which is preliminary data.</text>
</comment>
<reference evidence="5" key="1">
    <citation type="submission" date="2016-02" db="EMBL/GenBank/DDBJ databases">
        <authorList>
            <person name="Wen L."/>
            <person name="He K."/>
            <person name="Yang H."/>
        </authorList>
    </citation>
    <scope>NUCLEOTIDE SEQUENCE [LARGE SCALE GENOMIC DNA]</scope>
    <source>
        <strain evidence="5">JCM 15929</strain>
    </source>
</reference>
<dbReference type="STRING" id="239498.AXK60_14105"/>
<reference evidence="3 6" key="3">
    <citation type="submission" date="2016-02" db="EMBL/GenBank/DDBJ databases">
        <authorList>
            <person name="Teng J.L."/>
            <person name="Tang Y."/>
            <person name="Huang Y."/>
            <person name="Guo F."/>
            <person name="Wei W."/>
            <person name="Chen J.H."/>
            <person name="Wong S.Y."/>
            <person name="Lau S.K."/>
            <person name="Woo P.C."/>
        </authorList>
    </citation>
    <scope>NUCLEOTIDE SEQUENCE [LARGE SCALE GENOMIC DNA]</scope>
    <source>
        <strain evidence="3 6">JCM 13375</strain>
    </source>
</reference>
<evidence type="ECO:0000256" key="1">
    <source>
        <dbReference type="ARBA" id="ARBA00008791"/>
    </source>
</evidence>
<dbReference type="Pfam" id="PF00582">
    <property type="entry name" value="Usp"/>
    <property type="match status" value="2"/>
</dbReference>
<dbReference type="CDD" id="cd00293">
    <property type="entry name" value="USP-like"/>
    <property type="match status" value="2"/>
</dbReference>
<reference evidence="4" key="2">
    <citation type="submission" date="2016-02" db="EMBL/GenBank/DDBJ databases">
        <authorList>
            <person name="Teng J.L."/>
            <person name="Yang Y."/>
            <person name="Huang Y."/>
            <person name="Guo F."/>
            <person name="Wei W."/>
            <person name="Chen J.H."/>
            <person name="Wong S.Y."/>
            <person name="Lau S.K."/>
            <person name="Woo P.C."/>
        </authorList>
    </citation>
    <scope>NUCLEOTIDE SEQUENCE</scope>
    <source>
        <strain evidence="4">JCM 15929</strain>
    </source>
</reference>
<organism evidence="4 5">
    <name type="scientific">Tsukamurella pseudospumae</name>
    <dbReference type="NCBI Taxonomy" id="239498"/>
    <lineage>
        <taxon>Bacteria</taxon>
        <taxon>Bacillati</taxon>
        <taxon>Actinomycetota</taxon>
        <taxon>Actinomycetes</taxon>
        <taxon>Mycobacteriales</taxon>
        <taxon>Tsukamurellaceae</taxon>
        <taxon>Tsukamurella</taxon>
    </lineage>
</organism>
<evidence type="ECO:0000313" key="4">
    <source>
        <dbReference type="EMBL" id="KXP03009.1"/>
    </source>
</evidence>
<dbReference type="PANTHER" id="PTHR46268">
    <property type="entry name" value="STRESS RESPONSE PROTEIN NHAX"/>
    <property type="match status" value="1"/>
</dbReference>
<comment type="similarity">
    <text evidence="1">Belongs to the universal stress protein A family.</text>
</comment>
<evidence type="ECO:0000259" key="2">
    <source>
        <dbReference type="Pfam" id="PF00582"/>
    </source>
</evidence>
<dbReference type="AlphaFoldDB" id="A0A137ZXY7"/>
<dbReference type="EMBL" id="LSRF01000058">
    <property type="protein sequence ID" value="KXP03009.1"/>
    <property type="molecule type" value="Genomic_DNA"/>
</dbReference>
<protein>
    <submittedName>
        <fullName evidence="4">Universal stress protein UspA</fullName>
    </submittedName>
</protein>